<feature type="compositionally biased region" description="Basic and acidic residues" evidence="1">
    <location>
        <begin position="1"/>
        <end position="13"/>
    </location>
</feature>
<evidence type="ECO:0000313" key="2">
    <source>
        <dbReference type="EMBL" id="EAY26236.1"/>
    </source>
</evidence>
<dbReference type="AlphaFoldDB" id="A1ZTH6"/>
<gene>
    <name evidence="2" type="ORF">M23134_01557</name>
</gene>
<proteinExistence type="predicted"/>
<dbReference type="Proteomes" id="UP000004095">
    <property type="component" value="Unassembled WGS sequence"/>
</dbReference>
<feature type="region of interest" description="Disordered" evidence="1">
    <location>
        <begin position="1"/>
        <end position="29"/>
    </location>
</feature>
<organism evidence="2 3">
    <name type="scientific">Microscilla marina ATCC 23134</name>
    <dbReference type="NCBI Taxonomy" id="313606"/>
    <lineage>
        <taxon>Bacteria</taxon>
        <taxon>Pseudomonadati</taxon>
        <taxon>Bacteroidota</taxon>
        <taxon>Cytophagia</taxon>
        <taxon>Cytophagales</taxon>
        <taxon>Microscillaceae</taxon>
        <taxon>Microscilla</taxon>
    </lineage>
</organism>
<evidence type="ECO:0000256" key="1">
    <source>
        <dbReference type="SAM" id="MobiDB-lite"/>
    </source>
</evidence>
<name>A1ZTH6_MICM2</name>
<comment type="caution">
    <text evidence="2">The sequence shown here is derived from an EMBL/GenBank/DDBJ whole genome shotgun (WGS) entry which is preliminary data.</text>
</comment>
<dbReference type="RefSeq" id="WP_002701224.1">
    <property type="nucleotide sequence ID" value="NZ_AAWS01000036.1"/>
</dbReference>
<keyword evidence="3" id="KW-1185">Reference proteome</keyword>
<dbReference type="EMBL" id="AAWS01000036">
    <property type="protein sequence ID" value="EAY26236.1"/>
    <property type="molecule type" value="Genomic_DNA"/>
</dbReference>
<sequence length="437" mass="49521">MPTHANPEHDLQPQHEAPQFTQEQAPLLMDEVLKDKPKRNPEMVAARRAKRDEIVRKYNERQAQAKAKAQTSPKETTEIKKPDLEALVNKYHGVVLVQYVFSHYRVEMGKAKMPTNDKQILAQVCRDFHLKAVEGGNRLTAMPGASKAALVFGSAFNKLRSKHARRYQQQVLAKQQAHAKQLTVQEAQAYAQTDIKTKRNPMDKKKVAPENEYQKENSFLKNWGVSITGNGQFHVIGGMKGSAKGSFDMKTFAKYAGIAFEGGKLKLTLGVARKFYKALDTVLKSKKQLDTLKLVDGVTRGLKHLQSADGKSKQLGDNIRSLTGIKKGLDEMVMDALGYVQRGLNGNENQHTISKEFNQLLSKHRLPSLDHELYMQVKTQYKEQMQSFYKPSKKYPGYYVRATGQKGVYENEGLANATFWKLENGKMQSYHLNHQKK</sequence>
<reference evidence="2 3" key="1">
    <citation type="submission" date="2007-01" db="EMBL/GenBank/DDBJ databases">
        <authorList>
            <person name="Haygood M."/>
            <person name="Podell S."/>
            <person name="Anderson C."/>
            <person name="Hopkinson B."/>
            <person name="Roe K."/>
            <person name="Barbeau K."/>
            <person name="Gaasterland T."/>
            <person name="Ferriera S."/>
            <person name="Johnson J."/>
            <person name="Kravitz S."/>
            <person name="Beeson K."/>
            <person name="Sutton G."/>
            <person name="Rogers Y.-H."/>
            <person name="Friedman R."/>
            <person name="Frazier M."/>
            <person name="Venter J.C."/>
        </authorList>
    </citation>
    <scope>NUCLEOTIDE SEQUENCE [LARGE SCALE GENOMIC DNA]</scope>
    <source>
        <strain evidence="2 3">ATCC 23134</strain>
    </source>
</reference>
<accession>A1ZTH6</accession>
<protein>
    <submittedName>
        <fullName evidence="2">Uncharacterized protein</fullName>
    </submittedName>
</protein>
<evidence type="ECO:0000313" key="3">
    <source>
        <dbReference type="Proteomes" id="UP000004095"/>
    </source>
</evidence>